<evidence type="ECO:0000313" key="2">
    <source>
        <dbReference type="Proteomes" id="UP001597389"/>
    </source>
</evidence>
<organism evidence="1 2">
    <name type="scientific">Rubritalea tangerina</name>
    <dbReference type="NCBI Taxonomy" id="430798"/>
    <lineage>
        <taxon>Bacteria</taxon>
        <taxon>Pseudomonadati</taxon>
        <taxon>Verrucomicrobiota</taxon>
        <taxon>Verrucomicrobiia</taxon>
        <taxon>Verrucomicrobiales</taxon>
        <taxon>Rubritaleaceae</taxon>
        <taxon>Rubritalea</taxon>
    </lineage>
</organism>
<dbReference type="RefSeq" id="WP_377087866.1">
    <property type="nucleotide sequence ID" value="NZ_JBHSJL010000014.1"/>
</dbReference>
<gene>
    <name evidence="1" type="ORF">ACFSW8_16900</name>
</gene>
<evidence type="ECO:0000313" key="1">
    <source>
        <dbReference type="EMBL" id="MFD2160586.1"/>
    </source>
</evidence>
<proteinExistence type="predicted"/>
<name>A0ABW4ZEY1_9BACT</name>
<dbReference type="EMBL" id="JBHUJB010000083">
    <property type="protein sequence ID" value="MFD2160586.1"/>
    <property type="molecule type" value="Genomic_DNA"/>
</dbReference>
<reference evidence="2" key="1">
    <citation type="journal article" date="2019" name="Int. J. Syst. Evol. Microbiol.">
        <title>The Global Catalogue of Microorganisms (GCM) 10K type strain sequencing project: providing services to taxonomists for standard genome sequencing and annotation.</title>
        <authorList>
            <consortium name="The Broad Institute Genomics Platform"/>
            <consortium name="The Broad Institute Genome Sequencing Center for Infectious Disease"/>
            <person name="Wu L."/>
            <person name="Ma J."/>
        </authorList>
    </citation>
    <scope>NUCLEOTIDE SEQUENCE [LARGE SCALE GENOMIC DNA]</scope>
    <source>
        <strain evidence="2">CCUG 57942</strain>
    </source>
</reference>
<dbReference type="Proteomes" id="UP001597389">
    <property type="component" value="Unassembled WGS sequence"/>
</dbReference>
<comment type="caution">
    <text evidence="1">The sequence shown here is derived from an EMBL/GenBank/DDBJ whole genome shotgun (WGS) entry which is preliminary data.</text>
</comment>
<protein>
    <submittedName>
        <fullName evidence="1">Uncharacterized protein</fullName>
    </submittedName>
</protein>
<accession>A0ABW4ZEY1</accession>
<keyword evidence="2" id="KW-1185">Reference proteome</keyword>
<sequence length="806" mass="89826">MGHHTHKLIPISLAITLGNLPAQPISLSGIYPHLTMYNQEGECGTGALVPWAGRLWAVTYAPHAPKGSSDKLYEITPDLRQTIRSESIGGTPANRLVHKESQQLFIGPYAIDNAGKVRTIPYSKMFGRPTGNARHLTDPENKILYATMEEGIYEVGTKTLQVTELWADEQRKTNARKAKLPGYHGKGFYSGQGVYVYSNNGERGSAALKNPETPSGVLAEWDGKADTWTVIRRNQFTEVTGPGGIVGNPTPATDPIWSIGWDDKSLILASRHHQNGWNFFRLPKGSHSYDGAHGWNTEWPRIRDINQDHYLMTMHGTFWQFPKSFTASSSTGLTPMSNYLKVIGDFTHWNDHIVFGCDDTAKNEFLNKRKAKGHIPAPQSQSNLWFVKPNQLKQLGPAIGRGMVWRSENLTKNQTSDPFLFSGYDHRGLHLHHQSQKPQEFSLEVDKDGSNQWTHLRTVTVPASGYLFVPFHQTEQGSWIRIKNTKPCSSVTAAFSYRNHDSRSASSDPIFDGLAESNTSISAGVVRARGGNKQDLAFAAVNEDNDPIGFYLLNDKLELNESADTKAYTFEQTKNTIPNSALSIDSASVIYTDENGKIWRLPKGDPSMGHHPLSTYRVAREVATERDLLNAHGTFYELPARNAGGISKVRAVATHNRYIHDFCSYRGLFILSGVSNQSSAKNPHIIRSKDNKVALWAGAVDDIWKLGKPRGKGGPWLNTQVKANTPSDPFLMTGFDKKSITLQSTTDTKLTIQVDLDGTGHWVTYKTIQLQPNKIHTHHFDEAFQAYWLRTITDSDTQASAQLTYQ</sequence>